<sequence length="115" mass="12890">MTSNILIAKLEEVKNQSTGLKNLIASDILSDCVDDHDLKERVGIILRNGVIDLSVDRSEVQKFIEGHQSEIDSILEREKANISMTGDNDSDCIVIFDFVYEYWTKVISKEAGVLS</sequence>
<dbReference type="AlphaFoldDB" id="A0A8J7QGP8"/>
<evidence type="ECO:0000313" key="1">
    <source>
        <dbReference type="EMBL" id="MBO1321990.1"/>
    </source>
</evidence>
<reference evidence="1" key="1">
    <citation type="submission" date="2021-03" db="EMBL/GenBank/DDBJ databases">
        <authorList>
            <person name="Wang G."/>
        </authorList>
    </citation>
    <scope>NUCLEOTIDE SEQUENCE</scope>
    <source>
        <strain evidence="1">KCTC 12899</strain>
    </source>
</reference>
<dbReference type="Proteomes" id="UP000664417">
    <property type="component" value="Unassembled WGS sequence"/>
</dbReference>
<dbReference type="RefSeq" id="WP_207861961.1">
    <property type="nucleotide sequence ID" value="NZ_JAFREP010000029.1"/>
</dbReference>
<organism evidence="1 2">
    <name type="scientific">Acanthopleuribacter pedis</name>
    <dbReference type="NCBI Taxonomy" id="442870"/>
    <lineage>
        <taxon>Bacteria</taxon>
        <taxon>Pseudomonadati</taxon>
        <taxon>Acidobacteriota</taxon>
        <taxon>Holophagae</taxon>
        <taxon>Acanthopleuribacterales</taxon>
        <taxon>Acanthopleuribacteraceae</taxon>
        <taxon>Acanthopleuribacter</taxon>
    </lineage>
</organism>
<gene>
    <name evidence="1" type="ORF">J3U88_26145</name>
</gene>
<protein>
    <submittedName>
        <fullName evidence="1">Uncharacterized protein</fullName>
    </submittedName>
</protein>
<accession>A0A8J7QGP8</accession>
<proteinExistence type="predicted"/>
<comment type="caution">
    <text evidence="1">The sequence shown here is derived from an EMBL/GenBank/DDBJ whole genome shotgun (WGS) entry which is preliminary data.</text>
</comment>
<keyword evidence="2" id="KW-1185">Reference proteome</keyword>
<name>A0A8J7QGP8_9BACT</name>
<evidence type="ECO:0000313" key="2">
    <source>
        <dbReference type="Proteomes" id="UP000664417"/>
    </source>
</evidence>
<dbReference type="EMBL" id="JAFREP010000029">
    <property type="protein sequence ID" value="MBO1321990.1"/>
    <property type="molecule type" value="Genomic_DNA"/>
</dbReference>